<sequence>MKHAFYIFLILSYAGFCQEPIATSLINKTNLKAETFVGIDNFGTIFYINNNVFNKKQANKSLTYSNVQLGKITYANTFNPLKINLFYKNFNTVVILDNRLGEIFKIDFNSIQPYKNVSQITTGFDNTLWIFNQDTQQLELFDYKAKKTRAKTLPVKSNVLHIASNYNYCWLLTKTYLYKYNYFGSLIFKTANNGFSELAEHNENIILKKDNKLFYLKKNTKTLTPIKTPNLLIKQFFVTGETLYIYANETLQEFQLKIN</sequence>
<proteinExistence type="predicted"/>
<name>A0ABW5JW64_9FLAO</name>
<dbReference type="RefSeq" id="WP_388018853.1">
    <property type="nucleotide sequence ID" value="NZ_JBHULK010000004.1"/>
</dbReference>
<accession>A0ABW5JW64</accession>
<gene>
    <name evidence="1" type="ORF">ACFSQS_11625</name>
</gene>
<evidence type="ECO:0000313" key="1">
    <source>
        <dbReference type="EMBL" id="MFD2535753.1"/>
    </source>
</evidence>
<dbReference type="Proteomes" id="UP001597441">
    <property type="component" value="Unassembled WGS sequence"/>
</dbReference>
<keyword evidence="2" id="KW-1185">Reference proteome</keyword>
<dbReference type="EMBL" id="JBHULK010000004">
    <property type="protein sequence ID" value="MFD2535753.1"/>
    <property type="molecule type" value="Genomic_DNA"/>
</dbReference>
<reference evidence="2" key="1">
    <citation type="journal article" date="2019" name="Int. J. Syst. Evol. Microbiol.">
        <title>The Global Catalogue of Microorganisms (GCM) 10K type strain sequencing project: providing services to taxonomists for standard genome sequencing and annotation.</title>
        <authorList>
            <consortium name="The Broad Institute Genomics Platform"/>
            <consortium name="The Broad Institute Genome Sequencing Center for Infectious Disease"/>
            <person name="Wu L."/>
            <person name="Ma J."/>
        </authorList>
    </citation>
    <scope>NUCLEOTIDE SEQUENCE [LARGE SCALE GENOMIC DNA]</scope>
    <source>
        <strain evidence="2">KCTC 42903</strain>
    </source>
</reference>
<comment type="caution">
    <text evidence="1">The sequence shown here is derived from an EMBL/GenBank/DDBJ whole genome shotgun (WGS) entry which is preliminary data.</text>
</comment>
<protein>
    <submittedName>
        <fullName evidence="1">Uncharacterized protein</fullName>
    </submittedName>
</protein>
<evidence type="ECO:0000313" key="2">
    <source>
        <dbReference type="Proteomes" id="UP001597441"/>
    </source>
</evidence>
<organism evidence="1 2">
    <name type="scientific">Gelatiniphilus marinus</name>
    <dbReference type="NCBI Taxonomy" id="1759464"/>
    <lineage>
        <taxon>Bacteria</taxon>
        <taxon>Pseudomonadati</taxon>
        <taxon>Bacteroidota</taxon>
        <taxon>Flavobacteriia</taxon>
        <taxon>Flavobacteriales</taxon>
        <taxon>Flavobacteriaceae</taxon>
        <taxon>Gelatiniphilus</taxon>
    </lineage>
</organism>